<comment type="subcellular location">
    <subcellularLocation>
        <location evidence="1">Membrane</location>
        <topology evidence="1">Multi-pass membrane protein</topology>
    </subcellularLocation>
</comment>
<dbReference type="PANTHER" id="PTHR31621:SF1">
    <property type="entry name" value="PROTEIN DMP5"/>
    <property type="match status" value="1"/>
</dbReference>
<evidence type="ECO:0000313" key="6">
    <source>
        <dbReference type="EMBL" id="OWM91193.1"/>
    </source>
</evidence>
<dbReference type="GO" id="GO:0005737">
    <property type="term" value="C:cytoplasm"/>
    <property type="evidence" value="ECO:0007669"/>
    <property type="project" value="UniProtKB-ARBA"/>
</dbReference>
<evidence type="ECO:0000313" key="7">
    <source>
        <dbReference type="Proteomes" id="UP000197138"/>
    </source>
</evidence>
<dbReference type="GO" id="GO:0016020">
    <property type="term" value="C:membrane"/>
    <property type="evidence" value="ECO:0007669"/>
    <property type="project" value="UniProtKB-SubCell"/>
</dbReference>
<sequence>MGGDCRCNQPEKPQKAEQLEKLLNTALRFYGYLANHMPLGSFFCYQILSNVTCFNKTLMAIFVTGCRLGCFLSCFTDMEEAGANNNNIGSVRYGFVTICCVSVNDLVHAVTSTFLFAAVALTDQNSIDAF</sequence>
<keyword evidence="4" id="KW-1133">Transmembrane helix</keyword>
<proteinExistence type="inferred from homology"/>
<dbReference type="InterPro" id="IPR007770">
    <property type="entry name" value="DMP"/>
</dbReference>
<evidence type="ECO:0000256" key="5">
    <source>
        <dbReference type="ARBA" id="ARBA00023136"/>
    </source>
</evidence>
<keyword evidence="5" id="KW-0472">Membrane</keyword>
<keyword evidence="3" id="KW-0812">Transmembrane</keyword>
<evidence type="ECO:0000256" key="4">
    <source>
        <dbReference type="ARBA" id="ARBA00022989"/>
    </source>
</evidence>
<dbReference type="AlphaFoldDB" id="A0A218Y1N5"/>
<gene>
    <name evidence="6" type="ORF">CDL15_Pgr000136</name>
</gene>
<dbReference type="EMBL" id="MTKT01000299">
    <property type="protein sequence ID" value="OWM91193.1"/>
    <property type="molecule type" value="Genomic_DNA"/>
</dbReference>
<evidence type="ECO:0000256" key="1">
    <source>
        <dbReference type="ARBA" id="ARBA00004141"/>
    </source>
</evidence>
<accession>A0A218Y1N5</accession>
<organism evidence="6 7">
    <name type="scientific">Punica granatum</name>
    <name type="common">Pomegranate</name>
    <dbReference type="NCBI Taxonomy" id="22663"/>
    <lineage>
        <taxon>Eukaryota</taxon>
        <taxon>Viridiplantae</taxon>
        <taxon>Streptophyta</taxon>
        <taxon>Embryophyta</taxon>
        <taxon>Tracheophyta</taxon>
        <taxon>Spermatophyta</taxon>
        <taxon>Magnoliopsida</taxon>
        <taxon>eudicotyledons</taxon>
        <taxon>Gunneridae</taxon>
        <taxon>Pentapetalae</taxon>
        <taxon>rosids</taxon>
        <taxon>malvids</taxon>
        <taxon>Myrtales</taxon>
        <taxon>Lythraceae</taxon>
        <taxon>Punica</taxon>
    </lineage>
</organism>
<dbReference type="GO" id="GO:0010256">
    <property type="term" value="P:endomembrane system organization"/>
    <property type="evidence" value="ECO:0007669"/>
    <property type="project" value="TreeGrafter"/>
</dbReference>
<dbReference type="Proteomes" id="UP000197138">
    <property type="component" value="Unassembled WGS sequence"/>
</dbReference>
<comment type="caution">
    <text evidence="6">The sequence shown here is derived from an EMBL/GenBank/DDBJ whole genome shotgun (WGS) entry which is preliminary data.</text>
</comment>
<dbReference type="PANTHER" id="PTHR31621">
    <property type="entry name" value="PROTEIN DMP3"/>
    <property type="match status" value="1"/>
</dbReference>
<reference evidence="7" key="1">
    <citation type="journal article" date="2017" name="Plant J.">
        <title>The pomegranate (Punica granatum L.) genome and the genomics of punicalagin biosynthesis.</title>
        <authorList>
            <person name="Qin G."/>
            <person name="Xu C."/>
            <person name="Ming R."/>
            <person name="Tang H."/>
            <person name="Guyot R."/>
            <person name="Kramer E.M."/>
            <person name="Hu Y."/>
            <person name="Yi X."/>
            <person name="Qi Y."/>
            <person name="Xu X."/>
            <person name="Gao Z."/>
            <person name="Pan H."/>
            <person name="Jian J."/>
            <person name="Tian Y."/>
            <person name="Yue Z."/>
            <person name="Xu Y."/>
        </authorList>
    </citation>
    <scope>NUCLEOTIDE SEQUENCE [LARGE SCALE GENOMIC DNA]</scope>
    <source>
        <strain evidence="7">cv. Dabenzi</strain>
    </source>
</reference>
<name>A0A218Y1N5_PUNGR</name>
<protein>
    <submittedName>
        <fullName evidence="6">Uncharacterized protein</fullName>
    </submittedName>
</protein>
<evidence type="ECO:0000256" key="3">
    <source>
        <dbReference type="ARBA" id="ARBA00022692"/>
    </source>
</evidence>
<evidence type="ECO:0000256" key="2">
    <source>
        <dbReference type="ARBA" id="ARBA00008707"/>
    </source>
</evidence>
<comment type="similarity">
    <text evidence="2">Belongs to the plant DMP1 protein family.</text>
</comment>
<dbReference type="Pfam" id="PF05078">
    <property type="entry name" value="DUF679"/>
    <property type="match status" value="1"/>
</dbReference>